<dbReference type="InterPro" id="IPR007842">
    <property type="entry name" value="HEPN_dom"/>
</dbReference>
<dbReference type="Gene3D" id="1.20.120.330">
    <property type="entry name" value="Nucleotidyltransferases domain 2"/>
    <property type="match status" value="1"/>
</dbReference>
<keyword evidence="3" id="KW-1185">Reference proteome</keyword>
<dbReference type="Pfam" id="PF05168">
    <property type="entry name" value="HEPN"/>
    <property type="match status" value="1"/>
</dbReference>
<sequence length="151" mass="16309">MSNTIRQLVEQLRIEEVAPNTEHAQFILKQAAQHVRTAQALAGTEDQAMAFTAAYDAARKALTAVLAAHGLRVRPSGGAHRNTGIAAAEFVSHPSLAEFEWMRHVRNATEYPSEDRAPATALDVRDGIEAAEEIVSACRDHIHDALASSSS</sequence>
<name>A0ABT2HZ67_9MICO</name>
<evidence type="ECO:0000259" key="1">
    <source>
        <dbReference type="Pfam" id="PF05168"/>
    </source>
</evidence>
<dbReference type="EMBL" id="JALXSQ010000058">
    <property type="protein sequence ID" value="MCT2043603.1"/>
    <property type="molecule type" value="Genomic_DNA"/>
</dbReference>
<evidence type="ECO:0000313" key="2">
    <source>
        <dbReference type="EMBL" id="MCT2043603.1"/>
    </source>
</evidence>
<gene>
    <name evidence="2" type="ORF">M3D15_09740</name>
</gene>
<reference evidence="2 3" key="1">
    <citation type="submission" date="2022-04" db="EMBL/GenBank/DDBJ databases">
        <title>Human microbiome associated bacterial genomes.</title>
        <authorList>
            <person name="Sandstrom S."/>
            <person name="Salamzade R."/>
            <person name="Kalan L.R."/>
        </authorList>
    </citation>
    <scope>NUCLEOTIDE SEQUENCE [LARGE SCALE GENOMIC DNA]</scope>
    <source>
        <strain evidence="3">p3-SID1799</strain>
    </source>
</reference>
<comment type="caution">
    <text evidence="2">The sequence shown here is derived from an EMBL/GenBank/DDBJ whole genome shotgun (WGS) entry which is preliminary data.</text>
</comment>
<feature type="domain" description="HEPN" evidence="1">
    <location>
        <begin position="25"/>
        <end position="140"/>
    </location>
</feature>
<proteinExistence type="predicted"/>
<accession>A0ABT2HZ67</accession>
<dbReference type="Proteomes" id="UP001525379">
    <property type="component" value="Unassembled WGS sequence"/>
</dbReference>
<dbReference type="RefSeq" id="WP_260104699.1">
    <property type="nucleotide sequence ID" value="NZ_JALXSQ010000058.1"/>
</dbReference>
<evidence type="ECO:0000313" key="3">
    <source>
        <dbReference type="Proteomes" id="UP001525379"/>
    </source>
</evidence>
<protein>
    <submittedName>
        <fullName evidence="2">HEPN domain-containing protein</fullName>
    </submittedName>
</protein>
<organism evidence="2 3">
    <name type="scientific">Pseudoclavibacter albus</name>
    <dbReference type="NCBI Taxonomy" id="272241"/>
    <lineage>
        <taxon>Bacteria</taxon>
        <taxon>Bacillati</taxon>
        <taxon>Actinomycetota</taxon>
        <taxon>Actinomycetes</taxon>
        <taxon>Micrococcales</taxon>
        <taxon>Microbacteriaceae</taxon>
        <taxon>Pseudoclavibacter</taxon>
    </lineage>
</organism>